<name>A0A0K2U4U4_LEPSM</name>
<accession>A0A0K2U4U4</accession>
<feature type="non-terminal residue" evidence="1">
    <location>
        <position position="32"/>
    </location>
</feature>
<reference evidence="1" key="1">
    <citation type="submission" date="2014-05" db="EMBL/GenBank/DDBJ databases">
        <authorList>
            <person name="Chronopoulou M."/>
        </authorList>
    </citation>
    <scope>NUCLEOTIDE SEQUENCE</scope>
    <source>
        <tissue evidence="1">Whole organism</tissue>
    </source>
</reference>
<proteinExistence type="predicted"/>
<organism evidence="1">
    <name type="scientific">Lepeophtheirus salmonis</name>
    <name type="common">Salmon louse</name>
    <name type="synonym">Caligus salmonis</name>
    <dbReference type="NCBI Taxonomy" id="72036"/>
    <lineage>
        <taxon>Eukaryota</taxon>
        <taxon>Metazoa</taxon>
        <taxon>Ecdysozoa</taxon>
        <taxon>Arthropoda</taxon>
        <taxon>Crustacea</taxon>
        <taxon>Multicrustacea</taxon>
        <taxon>Hexanauplia</taxon>
        <taxon>Copepoda</taxon>
        <taxon>Siphonostomatoida</taxon>
        <taxon>Caligidae</taxon>
        <taxon>Lepeophtheirus</taxon>
    </lineage>
</organism>
<feature type="non-terminal residue" evidence="1">
    <location>
        <position position="1"/>
    </location>
</feature>
<protein>
    <submittedName>
        <fullName evidence="1">Uncharacterized protein</fullName>
    </submittedName>
</protein>
<dbReference type="EMBL" id="HACA01015370">
    <property type="protein sequence ID" value="CDW32731.1"/>
    <property type="molecule type" value="Transcribed_RNA"/>
</dbReference>
<dbReference type="AlphaFoldDB" id="A0A0K2U4U4"/>
<evidence type="ECO:0000313" key="1">
    <source>
        <dbReference type="EMBL" id="CDW32731.1"/>
    </source>
</evidence>
<sequence>CSCCYEFLCEFILIIDLYLLRYVNFKCTIIVE</sequence>